<sequence length="136" mass="13687">MPLISNTNGAIDRTRLADWATLREKVTVVAATDAATTQSADTLAAAGRVIYTMTPTAGRALTTPTGAQLGTAFTDEAVGTSFEFTVVNLAAATHAITLTAGASGVTLVGSATVSAASSATFLGVFTAADTVSIYRK</sequence>
<proteinExistence type="predicted"/>
<gene>
    <name evidence="2" type="ORF">UFOVP1549_12</name>
    <name evidence="1" type="ORF">UFOVP303_21</name>
</gene>
<protein>
    <submittedName>
        <fullName evidence="1">Uncharacterized protein</fullName>
    </submittedName>
</protein>
<accession>A0A6J5LS03</accession>
<reference evidence="1" key="1">
    <citation type="submission" date="2020-04" db="EMBL/GenBank/DDBJ databases">
        <authorList>
            <person name="Chiriac C."/>
            <person name="Salcher M."/>
            <person name="Ghai R."/>
            <person name="Kavagutti S V."/>
        </authorList>
    </citation>
    <scope>NUCLEOTIDE SEQUENCE</scope>
</reference>
<dbReference type="EMBL" id="LR796315">
    <property type="protein sequence ID" value="CAB4135953.1"/>
    <property type="molecule type" value="Genomic_DNA"/>
</dbReference>
<evidence type="ECO:0000313" key="1">
    <source>
        <dbReference type="EMBL" id="CAB4135953.1"/>
    </source>
</evidence>
<dbReference type="EMBL" id="LR798394">
    <property type="protein sequence ID" value="CAB5228496.1"/>
    <property type="molecule type" value="Genomic_DNA"/>
</dbReference>
<name>A0A6J5LS03_9CAUD</name>
<organism evidence="1">
    <name type="scientific">uncultured Caudovirales phage</name>
    <dbReference type="NCBI Taxonomy" id="2100421"/>
    <lineage>
        <taxon>Viruses</taxon>
        <taxon>Duplodnaviria</taxon>
        <taxon>Heunggongvirae</taxon>
        <taxon>Uroviricota</taxon>
        <taxon>Caudoviricetes</taxon>
        <taxon>Peduoviridae</taxon>
        <taxon>Maltschvirus</taxon>
        <taxon>Maltschvirus maltsch</taxon>
    </lineage>
</organism>
<evidence type="ECO:0000313" key="2">
    <source>
        <dbReference type="EMBL" id="CAB5228496.1"/>
    </source>
</evidence>